<proteinExistence type="predicted"/>
<gene>
    <name evidence="2" type="ORF">E1B00_00735</name>
</gene>
<dbReference type="RefSeq" id="WP_139444761.1">
    <property type="nucleotide sequence ID" value="NZ_SMDR01000001.1"/>
</dbReference>
<protein>
    <submittedName>
        <fullName evidence="2">DUF4340 domain-containing protein</fullName>
    </submittedName>
</protein>
<evidence type="ECO:0000259" key="1">
    <source>
        <dbReference type="Pfam" id="PF14238"/>
    </source>
</evidence>
<dbReference type="Pfam" id="PF14238">
    <property type="entry name" value="DUF4340"/>
    <property type="match status" value="1"/>
</dbReference>
<sequence>MKARILAGAGVLTVLLAAGAWWLLERPVAGDGAAGSLLLPGLEARLESLDRLQVRGAGDQVLVEIVKTDGRWRMPARQDWPANQREISRALFRLSQARRQEAKTANPERHARLGVEAVAAADAKGAELQLSGGGEPLRLTIGRNHPSLGGSYARIGDEAQVWLLDVDVGPARNPVDWLDRRLLDLPLARVAEVRIAPAQGRAFRLTRAGDDRFSLDGQPSAALANPDDGNATAGVVEQLVLDDVAADSGAAAGQTAVFESVDGLRITIAAWRDDGGGTWARLAVELDEARAQAWFANEPVAPTMDAAAQSDATPDAGERLKSLRAKVERWQARFAGRQFLLPPQLAANLMKSREDYLAGSP</sequence>
<dbReference type="OrthoDB" id="7008377at2"/>
<dbReference type="AlphaFoldDB" id="A0A5C4RTQ9"/>
<evidence type="ECO:0000313" key="2">
    <source>
        <dbReference type="EMBL" id="TNJ34352.1"/>
    </source>
</evidence>
<feature type="domain" description="DUF4340" evidence="1">
    <location>
        <begin position="72"/>
        <end position="245"/>
    </location>
</feature>
<dbReference type="EMBL" id="SMDR01000001">
    <property type="protein sequence ID" value="TNJ34352.1"/>
    <property type="molecule type" value="Genomic_DNA"/>
</dbReference>
<keyword evidence="3" id="KW-1185">Reference proteome</keyword>
<organism evidence="2 3">
    <name type="scientific">Arenimonas terrae</name>
    <dbReference type="NCBI Taxonomy" id="2546226"/>
    <lineage>
        <taxon>Bacteria</taxon>
        <taxon>Pseudomonadati</taxon>
        <taxon>Pseudomonadota</taxon>
        <taxon>Gammaproteobacteria</taxon>
        <taxon>Lysobacterales</taxon>
        <taxon>Lysobacteraceae</taxon>
        <taxon>Arenimonas</taxon>
    </lineage>
</organism>
<comment type="caution">
    <text evidence="2">The sequence shown here is derived from an EMBL/GenBank/DDBJ whole genome shotgun (WGS) entry which is preliminary data.</text>
</comment>
<reference evidence="2 3" key="1">
    <citation type="submission" date="2019-03" db="EMBL/GenBank/DDBJ databases">
        <title>Arenimonas daejeonensis sp. nov., isolated from compost.</title>
        <authorList>
            <person name="Jeon C.O."/>
        </authorList>
    </citation>
    <scope>NUCLEOTIDE SEQUENCE [LARGE SCALE GENOMIC DNA]</scope>
    <source>
        <strain evidence="2 3">R29</strain>
    </source>
</reference>
<evidence type="ECO:0000313" key="3">
    <source>
        <dbReference type="Proteomes" id="UP000305760"/>
    </source>
</evidence>
<name>A0A5C4RTQ9_9GAMM</name>
<accession>A0A5C4RTQ9</accession>
<dbReference type="Proteomes" id="UP000305760">
    <property type="component" value="Unassembled WGS sequence"/>
</dbReference>
<dbReference type="InterPro" id="IPR025641">
    <property type="entry name" value="DUF4340"/>
</dbReference>